<protein>
    <submittedName>
        <fullName evidence="3">Unnamed protein product</fullName>
    </submittedName>
</protein>
<feature type="region of interest" description="Disordered" evidence="1">
    <location>
        <begin position="66"/>
        <end position="87"/>
    </location>
</feature>
<proteinExistence type="predicted"/>
<dbReference type="Proteomes" id="UP001165063">
    <property type="component" value="Unassembled WGS sequence"/>
</dbReference>
<accession>A0A9W6Z4B6</accession>
<keyword evidence="2" id="KW-1133">Transmembrane helix</keyword>
<dbReference type="OrthoDB" id="3987294at2759"/>
<feature type="transmembrane region" description="Helical" evidence="2">
    <location>
        <begin position="113"/>
        <end position="134"/>
    </location>
</feature>
<sequence length="148" mass="17401">MKQSLISTVNKPNYPTMLSPNKASLLRPIAVQLLKHSTLRTTTIYAQRSTKTNLYQQLKRYQSTKPTLSQQAQKQQQSQNQNTKDNFDFGYEKVRSNEVNPHAYFYRYLGWPVVKIAVIAYATYFGLDVAWLYLDQDLYPFEYMKELK</sequence>
<reference evidence="3" key="1">
    <citation type="submission" date="2023-04" db="EMBL/GenBank/DDBJ databases">
        <title>Ambrosiozyma monospora NBRC 1965.</title>
        <authorList>
            <person name="Ichikawa N."/>
            <person name="Sato H."/>
            <person name="Tonouchi N."/>
        </authorList>
    </citation>
    <scope>NUCLEOTIDE SEQUENCE</scope>
    <source>
        <strain evidence="3">NBRC 1965</strain>
    </source>
</reference>
<name>A0A9W6Z4B6_AMBMO</name>
<evidence type="ECO:0000313" key="3">
    <source>
        <dbReference type="EMBL" id="GMG40622.1"/>
    </source>
</evidence>
<feature type="compositionally biased region" description="Low complexity" evidence="1">
    <location>
        <begin position="69"/>
        <end position="82"/>
    </location>
</feature>
<keyword evidence="4" id="KW-1185">Reference proteome</keyword>
<keyword evidence="2" id="KW-0472">Membrane</keyword>
<organism evidence="3 4">
    <name type="scientific">Ambrosiozyma monospora</name>
    <name type="common">Yeast</name>
    <name type="synonym">Endomycopsis monosporus</name>
    <dbReference type="NCBI Taxonomy" id="43982"/>
    <lineage>
        <taxon>Eukaryota</taxon>
        <taxon>Fungi</taxon>
        <taxon>Dikarya</taxon>
        <taxon>Ascomycota</taxon>
        <taxon>Saccharomycotina</taxon>
        <taxon>Pichiomycetes</taxon>
        <taxon>Pichiales</taxon>
        <taxon>Pichiaceae</taxon>
        <taxon>Ambrosiozyma</taxon>
    </lineage>
</organism>
<dbReference type="AlphaFoldDB" id="A0A9W6Z4B6"/>
<evidence type="ECO:0000256" key="2">
    <source>
        <dbReference type="SAM" id="Phobius"/>
    </source>
</evidence>
<evidence type="ECO:0000256" key="1">
    <source>
        <dbReference type="SAM" id="MobiDB-lite"/>
    </source>
</evidence>
<comment type="caution">
    <text evidence="3">The sequence shown here is derived from an EMBL/GenBank/DDBJ whole genome shotgun (WGS) entry which is preliminary data.</text>
</comment>
<dbReference type="EMBL" id="BSXU01003979">
    <property type="protein sequence ID" value="GMG40622.1"/>
    <property type="molecule type" value="Genomic_DNA"/>
</dbReference>
<keyword evidence="2" id="KW-0812">Transmembrane</keyword>
<evidence type="ECO:0000313" key="4">
    <source>
        <dbReference type="Proteomes" id="UP001165063"/>
    </source>
</evidence>
<gene>
    <name evidence="3" type="ORF">Amon01_000635100</name>
</gene>